<gene>
    <name evidence="1" type="ORF">BSZ19_04075</name>
</gene>
<sequence length="76" mass="8129">MALTAAAIAAILIQASRDQYHARGKPCACPDDLMRNGRRCGGNSAHSRAGGAAPLCYPSDVPEDMIELYRKNVANR</sequence>
<comment type="caution">
    <text evidence="1">The sequence shown here is derived from an EMBL/GenBank/DDBJ whole genome shotgun (WGS) entry which is preliminary data.</text>
</comment>
<organism evidence="1 2">
    <name type="scientific">Bradyrhizobium japonicum</name>
    <dbReference type="NCBI Taxonomy" id="375"/>
    <lineage>
        <taxon>Bacteria</taxon>
        <taxon>Pseudomonadati</taxon>
        <taxon>Pseudomonadota</taxon>
        <taxon>Alphaproteobacteria</taxon>
        <taxon>Hyphomicrobiales</taxon>
        <taxon>Nitrobacteraceae</taxon>
        <taxon>Bradyrhizobium</taxon>
    </lineage>
</organism>
<dbReference type="Proteomes" id="UP000193335">
    <property type="component" value="Unassembled WGS sequence"/>
</dbReference>
<evidence type="ECO:0000313" key="2">
    <source>
        <dbReference type="Proteomes" id="UP000193335"/>
    </source>
</evidence>
<name>A0A1Y2JZ98_BRAJP</name>
<dbReference type="EMBL" id="NAFL01000192">
    <property type="protein sequence ID" value="OSJ36486.1"/>
    <property type="molecule type" value="Genomic_DNA"/>
</dbReference>
<reference evidence="1 2" key="1">
    <citation type="submission" date="2017-03" db="EMBL/GenBank/DDBJ databases">
        <title>Whole genome sequences of fourteen strains of Bradyrhizobium canariense and one strain of Bradyrhizobium japonicum isolated from Lupinus (Papilionoideae: Genisteae) species in Algeria.</title>
        <authorList>
            <person name="Crovadore J."/>
            <person name="Chekireb D."/>
            <person name="Brachmann A."/>
            <person name="Chablais R."/>
            <person name="Cochard B."/>
            <person name="Lefort F."/>
        </authorList>
    </citation>
    <scope>NUCLEOTIDE SEQUENCE [LARGE SCALE GENOMIC DNA]</scope>
    <source>
        <strain evidence="1 2">UBMA197</strain>
    </source>
</reference>
<protein>
    <submittedName>
        <fullName evidence="1">Uncharacterized protein</fullName>
    </submittedName>
</protein>
<accession>A0A1Y2JZ98</accession>
<evidence type="ECO:0000313" key="1">
    <source>
        <dbReference type="EMBL" id="OSJ36486.1"/>
    </source>
</evidence>
<dbReference type="AlphaFoldDB" id="A0A1Y2JZ98"/>
<proteinExistence type="predicted"/>